<evidence type="ECO:0000256" key="1">
    <source>
        <dbReference type="SAM" id="MobiDB-lite"/>
    </source>
</evidence>
<organism evidence="2">
    <name type="scientific">Streptomyces rochei</name>
    <name type="common">Streptomyces parvullus</name>
    <dbReference type="NCBI Taxonomy" id="1928"/>
    <lineage>
        <taxon>Bacteria</taxon>
        <taxon>Bacillati</taxon>
        <taxon>Actinomycetota</taxon>
        <taxon>Actinomycetes</taxon>
        <taxon>Kitasatosporales</taxon>
        <taxon>Streptomycetaceae</taxon>
        <taxon>Streptomyces</taxon>
        <taxon>Streptomyces rochei group</taxon>
    </lineage>
</organism>
<geneLocation type="plasmid" evidence="2">
    <name>pSLA2-S</name>
</geneLocation>
<gene>
    <name evidence="2" type="primary">pSLA2-S.19</name>
</gene>
<dbReference type="EMBL" id="AB905437">
    <property type="protein sequence ID" value="BAP15803.1"/>
    <property type="molecule type" value="Genomic_DNA"/>
</dbReference>
<reference evidence="2" key="2">
    <citation type="submission" date="2014-01" db="EMBL/GenBank/DDBJ databases">
        <authorList>
            <person name="Takahama Y."/>
            <person name="Yang Y."/>
            <person name="Arakawa K."/>
            <person name="Kinashi H."/>
        </authorList>
    </citation>
    <scope>NUCLEOTIDE SEQUENCE</scope>
    <source>
        <strain evidence="2">7434AN4</strain>
        <plasmid evidence="2">pSLA2-S</plasmid>
    </source>
</reference>
<sequence>MGETAASPQETDEKEAAERRRERRQKLGQVALDWSPVLAKLTTIVMQHLS</sequence>
<protein>
    <submittedName>
        <fullName evidence="2">Uncharacterized protein</fullName>
    </submittedName>
</protein>
<dbReference type="RefSeq" id="WP_031942414.1">
    <property type="nucleotide sequence ID" value="NC_024971.1"/>
</dbReference>
<keyword evidence="2" id="KW-0614">Plasmid</keyword>
<dbReference type="AlphaFoldDB" id="A0A068Q5U8"/>
<name>A0A068Q5U8_STRRO</name>
<reference evidence="2" key="1">
    <citation type="journal article" date="1994" name="J. Antibiot.">
        <title>Isolation and characterization of linear plasmids from lankacidin-producing Streptomyces species.</title>
        <authorList>
            <person name="Kinashi H."/>
            <person name="Mori E."/>
            <person name="Hatani A."/>
            <person name="Nimi O."/>
        </authorList>
    </citation>
    <scope>NUCLEOTIDE SEQUENCE</scope>
    <source>
        <strain evidence="2">7434AN4</strain>
        <plasmid evidence="2">pSLA2-S</plasmid>
    </source>
</reference>
<proteinExistence type="predicted"/>
<accession>A0A068Q5U8</accession>
<evidence type="ECO:0000313" key="2">
    <source>
        <dbReference type="EMBL" id="BAP15803.1"/>
    </source>
</evidence>
<feature type="region of interest" description="Disordered" evidence="1">
    <location>
        <begin position="1"/>
        <end position="26"/>
    </location>
</feature>